<feature type="domain" description="Nudix hydrolase" evidence="2">
    <location>
        <begin position="49"/>
        <end position="183"/>
    </location>
</feature>
<dbReference type="Proteomes" id="UP001595699">
    <property type="component" value="Unassembled WGS sequence"/>
</dbReference>
<reference evidence="4" key="1">
    <citation type="journal article" date="2019" name="Int. J. Syst. Evol. Microbiol.">
        <title>The Global Catalogue of Microorganisms (GCM) 10K type strain sequencing project: providing services to taxonomists for standard genome sequencing and annotation.</title>
        <authorList>
            <consortium name="The Broad Institute Genomics Platform"/>
            <consortium name="The Broad Institute Genome Sequencing Center for Infectious Disease"/>
            <person name="Wu L."/>
            <person name="Ma J."/>
        </authorList>
    </citation>
    <scope>NUCLEOTIDE SEQUENCE [LARGE SCALE GENOMIC DNA]</scope>
    <source>
        <strain evidence="4">CGMCC 4.7241</strain>
    </source>
</reference>
<dbReference type="Gene3D" id="3.90.79.10">
    <property type="entry name" value="Nucleoside Triphosphate Pyrophosphohydrolase"/>
    <property type="match status" value="1"/>
</dbReference>
<dbReference type="PANTHER" id="PTHR21340">
    <property type="entry name" value="DIADENOSINE 5,5-P1,P4-TETRAPHOSPHATE PYROPHOSPHOHYDROLASE MUTT"/>
    <property type="match status" value="1"/>
</dbReference>
<dbReference type="InterPro" id="IPR020084">
    <property type="entry name" value="NUDIX_hydrolase_CS"/>
</dbReference>
<dbReference type="RefSeq" id="WP_205114459.1">
    <property type="nucleotide sequence ID" value="NZ_JAFBCM010000001.1"/>
</dbReference>
<keyword evidence="1 3" id="KW-0378">Hydrolase</keyword>
<dbReference type="InterPro" id="IPR015797">
    <property type="entry name" value="NUDIX_hydrolase-like_dom_sf"/>
</dbReference>
<name>A0ABV7Y9I1_9ACTN</name>
<dbReference type="CDD" id="cd03674">
    <property type="entry name" value="NUDIX_Hydrolase"/>
    <property type="match status" value="1"/>
</dbReference>
<dbReference type="InterPro" id="IPR051325">
    <property type="entry name" value="Nudix_hydrolase_domain"/>
</dbReference>
<accession>A0ABV7Y9I1</accession>
<dbReference type="InterPro" id="IPR000086">
    <property type="entry name" value="NUDIX_hydrolase_dom"/>
</dbReference>
<evidence type="ECO:0000259" key="2">
    <source>
        <dbReference type="PROSITE" id="PS51462"/>
    </source>
</evidence>
<dbReference type="SUPFAM" id="SSF55811">
    <property type="entry name" value="Nudix"/>
    <property type="match status" value="1"/>
</dbReference>
<dbReference type="EMBL" id="JBHRZH010000009">
    <property type="protein sequence ID" value="MFC3761777.1"/>
    <property type="molecule type" value="Genomic_DNA"/>
</dbReference>
<organism evidence="3 4">
    <name type="scientific">Tenggerimyces flavus</name>
    <dbReference type="NCBI Taxonomy" id="1708749"/>
    <lineage>
        <taxon>Bacteria</taxon>
        <taxon>Bacillati</taxon>
        <taxon>Actinomycetota</taxon>
        <taxon>Actinomycetes</taxon>
        <taxon>Propionibacteriales</taxon>
        <taxon>Nocardioidaceae</taxon>
        <taxon>Tenggerimyces</taxon>
    </lineage>
</organism>
<dbReference type="GO" id="GO:0016787">
    <property type="term" value="F:hydrolase activity"/>
    <property type="evidence" value="ECO:0007669"/>
    <property type="project" value="UniProtKB-KW"/>
</dbReference>
<keyword evidence="4" id="KW-1185">Reference proteome</keyword>
<gene>
    <name evidence="3" type="ORF">ACFOUW_13110</name>
</gene>
<sequence>MRASVRTIHQLIAAIPPLDGLEAEHQTQALRWLERTDDVFRRVKPATPSPHLVAYTVLVDPADRSSLLVHHRNAGLWLPPGGHVEPDEYPADAADREVREELGIVPRFADPARRPAFVTVTETVGIDHGHTDVSLWFLLLGERDLALTTDLAEFTEARWWSPAEVRAAEAGSFDPHYARFSRKVTAGLVWDLDAPIGLAAPRTAP</sequence>
<protein>
    <submittedName>
        <fullName evidence="3">NUDIX hydrolase</fullName>
    </submittedName>
</protein>
<evidence type="ECO:0000313" key="4">
    <source>
        <dbReference type="Proteomes" id="UP001595699"/>
    </source>
</evidence>
<dbReference type="PANTHER" id="PTHR21340:SF0">
    <property type="entry name" value="BIS(5'-NUCLEOSYL)-TETRAPHOSPHATASE [ASYMMETRICAL]"/>
    <property type="match status" value="1"/>
</dbReference>
<dbReference type="PROSITE" id="PS00893">
    <property type="entry name" value="NUDIX_BOX"/>
    <property type="match status" value="1"/>
</dbReference>
<dbReference type="Pfam" id="PF00293">
    <property type="entry name" value="NUDIX"/>
    <property type="match status" value="1"/>
</dbReference>
<comment type="caution">
    <text evidence="3">The sequence shown here is derived from an EMBL/GenBank/DDBJ whole genome shotgun (WGS) entry which is preliminary data.</text>
</comment>
<evidence type="ECO:0000256" key="1">
    <source>
        <dbReference type="ARBA" id="ARBA00022801"/>
    </source>
</evidence>
<proteinExistence type="predicted"/>
<dbReference type="PROSITE" id="PS51462">
    <property type="entry name" value="NUDIX"/>
    <property type="match status" value="1"/>
</dbReference>
<evidence type="ECO:0000313" key="3">
    <source>
        <dbReference type="EMBL" id="MFC3761777.1"/>
    </source>
</evidence>